<dbReference type="InterPro" id="IPR011701">
    <property type="entry name" value="MFS"/>
</dbReference>
<keyword evidence="4 7" id="KW-0812">Transmembrane</keyword>
<feature type="transmembrane region" description="Helical" evidence="7">
    <location>
        <begin position="101"/>
        <end position="127"/>
    </location>
</feature>
<evidence type="ECO:0000256" key="5">
    <source>
        <dbReference type="ARBA" id="ARBA00022989"/>
    </source>
</evidence>
<keyword evidence="2" id="KW-0813">Transport</keyword>
<evidence type="ECO:0000313" key="10">
    <source>
        <dbReference type="Proteomes" id="UP000218387"/>
    </source>
</evidence>
<accession>A0A4P9CBH8</accession>
<reference evidence="9 10" key="1">
    <citation type="submission" date="2018-05" db="EMBL/GenBank/DDBJ databases">
        <title>Genome comparison of Eubacterium sp.</title>
        <authorList>
            <person name="Feng Y."/>
            <person name="Sanchez-Andrea I."/>
            <person name="Stams A.J.M."/>
            <person name="De Vos W.M."/>
        </authorList>
    </citation>
    <scope>NUCLEOTIDE SEQUENCE [LARGE SCALE GENOMIC DNA]</scope>
    <source>
        <strain evidence="9 10">YI</strain>
    </source>
</reference>
<dbReference type="GO" id="GO:0005886">
    <property type="term" value="C:plasma membrane"/>
    <property type="evidence" value="ECO:0007669"/>
    <property type="project" value="UniProtKB-SubCell"/>
</dbReference>
<dbReference type="Pfam" id="PF07690">
    <property type="entry name" value="MFS_1"/>
    <property type="match status" value="1"/>
</dbReference>
<feature type="transmembrane region" description="Helical" evidence="7">
    <location>
        <begin position="204"/>
        <end position="225"/>
    </location>
</feature>
<dbReference type="InterPro" id="IPR050189">
    <property type="entry name" value="MFS_Efflux_Transporters"/>
</dbReference>
<feature type="transmembrane region" description="Helical" evidence="7">
    <location>
        <begin position="48"/>
        <end position="64"/>
    </location>
</feature>
<dbReference type="GO" id="GO:0022857">
    <property type="term" value="F:transmembrane transporter activity"/>
    <property type="evidence" value="ECO:0007669"/>
    <property type="project" value="InterPro"/>
</dbReference>
<name>A0A4P9CBH8_EUBML</name>
<feature type="transmembrane region" description="Helical" evidence="7">
    <location>
        <begin position="165"/>
        <end position="183"/>
    </location>
</feature>
<protein>
    <submittedName>
        <fullName evidence="9">MFS transporter</fullName>
    </submittedName>
</protein>
<dbReference type="Gene3D" id="1.20.1250.20">
    <property type="entry name" value="MFS general substrate transporter like domains"/>
    <property type="match status" value="1"/>
</dbReference>
<dbReference type="InterPro" id="IPR036259">
    <property type="entry name" value="MFS_trans_sf"/>
</dbReference>
<feature type="domain" description="Major facilitator superfamily (MFS) profile" evidence="8">
    <location>
        <begin position="9"/>
        <end position="393"/>
    </location>
</feature>
<dbReference type="AlphaFoldDB" id="A0A4P9CBH8"/>
<dbReference type="InterPro" id="IPR020846">
    <property type="entry name" value="MFS_dom"/>
</dbReference>
<organism evidence="9 10">
    <name type="scientific">Eubacterium maltosivorans</name>
    <dbReference type="NCBI Taxonomy" id="2041044"/>
    <lineage>
        <taxon>Bacteria</taxon>
        <taxon>Bacillati</taxon>
        <taxon>Bacillota</taxon>
        <taxon>Clostridia</taxon>
        <taxon>Eubacteriales</taxon>
        <taxon>Eubacteriaceae</taxon>
        <taxon>Eubacterium</taxon>
    </lineage>
</organism>
<feature type="transmembrane region" description="Helical" evidence="7">
    <location>
        <begin position="76"/>
        <end position="95"/>
    </location>
</feature>
<keyword evidence="10" id="KW-1185">Reference proteome</keyword>
<dbReference type="EMBL" id="CP029487">
    <property type="protein sequence ID" value="QCT73020.1"/>
    <property type="molecule type" value="Genomic_DNA"/>
</dbReference>
<dbReference type="SUPFAM" id="SSF103473">
    <property type="entry name" value="MFS general substrate transporter"/>
    <property type="match status" value="1"/>
</dbReference>
<feature type="transmembrane region" description="Helical" evidence="7">
    <location>
        <begin position="328"/>
        <end position="347"/>
    </location>
</feature>
<evidence type="ECO:0000256" key="2">
    <source>
        <dbReference type="ARBA" id="ARBA00022448"/>
    </source>
</evidence>
<sequence>MSEKNYGVGVQIAALSVALLMYTTSMTTPALAEIAKAFPTAAPETVKLLSTIPSLMMVIFALVAGKLTQVMSIKKIITISMLLIFVGGIPSAFVGDLNFMIAMRVVFGAGYGMVFPMASAVITDLFTGTQANKLMGFKSAVGAAAGVVFQSLGGFLAAYNWRFSFFGFFLVIPIAVLIWFKLPDTGVKKAEKAADGSTVREKKLTTMTYILALLCALLNIMQFSFMTNVAMVMSADKLGDAGQASFVLSTFTAGSFVIGMLYGSMSKFLKQYAASFGALCVGIAFVILIMAPSYPVMLVAAVIFGIGFGTFNPAVTMAVAGSAASPKYAALAISVYTCGTGIGQFLSPYILKFIRGIFGMTSARADWQIAAVCLIAGSIISAIVIFAASKKKSDAPQLQ</sequence>
<evidence type="ECO:0000256" key="3">
    <source>
        <dbReference type="ARBA" id="ARBA00022475"/>
    </source>
</evidence>
<feature type="transmembrane region" description="Helical" evidence="7">
    <location>
        <begin position="297"/>
        <end position="321"/>
    </location>
</feature>
<gene>
    <name evidence="9" type="ORF">CPZ25_017345</name>
</gene>
<keyword evidence="6 7" id="KW-0472">Membrane</keyword>
<proteinExistence type="predicted"/>
<dbReference type="PANTHER" id="PTHR43124:SF3">
    <property type="entry name" value="CHLORAMPHENICOL EFFLUX PUMP RV0191"/>
    <property type="match status" value="1"/>
</dbReference>
<evidence type="ECO:0000256" key="1">
    <source>
        <dbReference type="ARBA" id="ARBA00004651"/>
    </source>
</evidence>
<keyword evidence="3" id="KW-1003">Cell membrane</keyword>
<keyword evidence="5 7" id="KW-1133">Transmembrane helix</keyword>
<evidence type="ECO:0000256" key="7">
    <source>
        <dbReference type="SAM" id="Phobius"/>
    </source>
</evidence>
<comment type="subcellular location">
    <subcellularLocation>
        <location evidence="1">Cell membrane</location>
        <topology evidence="1">Multi-pass membrane protein</topology>
    </subcellularLocation>
</comment>
<dbReference type="PANTHER" id="PTHR43124">
    <property type="entry name" value="PURINE EFFLUX PUMP PBUE"/>
    <property type="match status" value="1"/>
</dbReference>
<feature type="transmembrane region" description="Helical" evidence="7">
    <location>
        <begin position="367"/>
        <end position="388"/>
    </location>
</feature>
<evidence type="ECO:0000259" key="8">
    <source>
        <dbReference type="PROSITE" id="PS50850"/>
    </source>
</evidence>
<dbReference type="RefSeq" id="WP_058695657.1">
    <property type="nucleotide sequence ID" value="NZ_CP029487.1"/>
</dbReference>
<evidence type="ECO:0000256" key="6">
    <source>
        <dbReference type="ARBA" id="ARBA00023136"/>
    </source>
</evidence>
<dbReference type="KEGG" id="emt:CPZ25_017345"/>
<evidence type="ECO:0000313" key="9">
    <source>
        <dbReference type="EMBL" id="QCT73020.1"/>
    </source>
</evidence>
<feature type="transmembrane region" description="Helical" evidence="7">
    <location>
        <begin position="139"/>
        <end position="159"/>
    </location>
</feature>
<feature type="transmembrane region" description="Helical" evidence="7">
    <location>
        <begin position="245"/>
        <end position="265"/>
    </location>
</feature>
<evidence type="ECO:0000256" key="4">
    <source>
        <dbReference type="ARBA" id="ARBA00022692"/>
    </source>
</evidence>
<feature type="transmembrane region" description="Helical" evidence="7">
    <location>
        <begin position="272"/>
        <end position="291"/>
    </location>
</feature>
<dbReference type="Proteomes" id="UP000218387">
    <property type="component" value="Chromosome"/>
</dbReference>
<dbReference type="PROSITE" id="PS50850">
    <property type="entry name" value="MFS"/>
    <property type="match status" value="1"/>
</dbReference>